<evidence type="ECO:0000256" key="2">
    <source>
        <dbReference type="ARBA" id="ARBA00023242"/>
    </source>
</evidence>
<accession>A0A364NFY3</accession>
<dbReference type="SMART" id="SM00906">
    <property type="entry name" value="Fungal_trans"/>
    <property type="match status" value="1"/>
</dbReference>
<organism evidence="5 6">
    <name type="scientific">Stemphylium lycopersici</name>
    <name type="common">Tomato gray leaf spot disease fungus</name>
    <name type="synonym">Thyrospora lycopersici</name>
    <dbReference type="NCBI Taxonomy" id="183478"/>
    <lineage>
        <taxon>Eukaryota</taxon>
        <taxon>Fungi</taxon>
        <taxon>Dikarya</taxon>
        <taxon>Ascomycota</taxon>
        <taxon>Pezizomycotina</taxon>
        <taxon>Dothideomycetes</taxon>
        <taxon>Pleosporomycetidae</taxon>
        <taxon>Pleosporales</taxon>
        <taxon>Pleosporineae</taxon>
        <taxon>Pleosporaceae</taxon>
        <taxon>Stemphylium</taxon>
    </lineage>
</organism>
<reference evidence="6" key="1">
    <citation type="submission" date="2018-05" db="EMBL/GenBank/DDBJ databases">
        <title>Draft genome sequence of Stemphylium lycopersici strain CIDEFI 213.</title>
        <authorList>
            <person name="Medina R."/>
            <person name="Franco M.E.E."/>
            <person name="Lucentini C.G."/>
            <person name="Saparrat M.C.N."/>
            <person name="Balatti P.A."/>
        </authorList>
    </citation>
    <scope>NUCLEOTIDE SEQUENCE [LARGE SCALE GENOMIC DNA]</scope>
    <source>
        <strain evidence="6">CIDEFI 213</strain>
    </source>
</reference>
<dbReference type="GO" id="GO:0008270">
    <property type="term" value="F:zinc ion binding"/>
    <property type="evidence" value="ECO:0007669"/>
    <property type="project" value="InterPro"/>
</dbReference>
<comment type="subcellular location">
    <subcellularLocation>
        <location evidence="1">Nucleus</location>
    </subcellularLocation>
</comment>
<dbReference type="PANTHER" id="PTHR31001:SF45">
    <property type="entry name" value="ZN(II)2CYS6 TRANSCRIPTION FACTOR (EUROFUNG)"/>
    <property type="match status" value="1"/>
</dbReference>
<keyword evidence="2" id="KW-0539">Nucleus</keyword>
<name>A0A364NFY3_STELY</name>
<proteinExistence type="predicted"/>
<protein>
    <submittedName>
        <fullName evidence="5">DNA binding protein</fullName>
    </submittedName>
</protein>
<dbReference type="GO" id="GO:0005634">
    <property type="term" value="C:nucleus"/>
    <property type="evidence" value="ECO:0007669"/>
    <property type="project" value="UniProtKB-SubCell"/>
</dbReference>
<dbReference type="PANTHER" id="PTHR31001">
    <property type="entry name" value="UNCHARACTERIZED TRANSCRIPTIONAL REGULATORY PROTEIN"/>
    <property type="match status" value="1"/>
</dbReference>
<dbReference type="InterPro" id="IPR007219">
    <property type="entry name" value="XnlR_reg_dom"/>
</dbReference>
<keyword evidence="6" id="KW-1185">Reference proteome</keyword>
<dbReference type="CDD" id="cd12148">
    <property type="entry name" value="fungal_TF_MHR"/>
    <property type="match status" value="1"/>
</dbReference>
<evidence type="ECO:0000313" key="6">
    <source>
        <dbReference type="Proteomes" id="UP000249619"/>
    </source>
</evidence>
<feature type="region of interest" description="Disordered" evidence="3">
    <location>
        <begin position="1"/>
        <end position="23"/>
    </location>
</feature>
<evidence type="ECO:0000256" key="3">
    <source>
        <dbReference type="SAM" id="MobiDB-lite"/>
    </source>
</evidence>
<dbReference type="EMBL" id="QGDH01000005">
    <property type="protein sequence ID" value="RAR16166.1"/>
    <property type="molecule type" value="Genomic_DNA"/>
</dbReference>
<dbReference type="GO" id="GO:0003677">
    <property type="term" value="F:DNA binding"/>
    <property type="evidence" value="ECO:0007669"/>
    <property type="project" value="InterPro"/>
</dbReference>
<dbReference type="Pfam" id="PF04082">
    <property type="entry name" value="Fungal_trans"/>
    <property type="match status" value="1"/>
</dbReference>
<evidence type="ECO:0000256" key="1">
    <source>
        <dbReference type="ARBA" id="ARBA00004123"/>
    </source>
</evidence>
<dbReference type="Proteomes" id="UP000249619">
    <property type="component" value="Unassembled WGS sequence"/>
</dbReference>
<gene>
    <name evidence="5" type="ORF">DDE83_000523</name>
</gene>
<dbReference type="AlphaFoldDB" id="A0A364NFY3"/>
<dbReference type="STRING" id="183478.A0A364NFY3"/>
<evidence type="ECO:0000259" key="4">
    <source>
        <dbReference type="SMART" id="SM00906"/>
    </source>
</evidence>
<dbReference type="InterPro" id="IPR050613">
    <property type="entry name" value="Sec_Metabolite_Reg"/>
</dbReference>
<dbReference type="OrthoDB" id="2269373at2759"/>
<feature type="domain" description="Xylanolytic transcriptional activator regulatory" evidence="4">
    <location>
        <begin position="191"/>
        <end position="264"/>
    </location>
</feature>
<evidence type="ECO:0000313" key="5">
    <source>
        <dbReference type="EMBL" id="RAR16166.1"/>
    </source>
</evidence>
<sequence>MTGEAQHPYDGDSQGSGDEFDEVDSPARVIQPGEVVKAWDKLFNQGVYRTEHLLFCSRTAGVELSALHPPQAQIFRLWQLYLENIDPLLKLTHTPTLQARIIDAASDVTRIEPNLEALMFAIYCMAITSLNQEQCQAMFGTPRGDILRGYQLGAREALLNCGFLKCNNRECLTALHLYLISLKPETDPRSLSSMLGTAVRIAQRMGIDTEAVNAKYSVLESELRRRLWWSLVLFDSRIAEMTDFKTATLIPTWDCRTLQSVNDFSLRNEMKIAPAESANTSEALFTVVRSKIGDFTRHSPSHLDFVNPLMKKFVEKASATSFSELKDISAFESSLESKYLVQCDPQNPLHFITIWWARMFLAKARFAHHLATRSPNPEHETDEKREAGLTHARAMLECDTMLMSSPLIEGFRWIIYLHFPFPAYVHLTQDLKLRPLSDQADLTWQVMSDSCSARFMAINTKDSPMETTPKNPFFAIFAGVILQAWAAREAASIHSEPPWIVTQIKQRMVRMDQGAAEPPHEFAESDGGIPYASEHVDLGSLDSVYASTGSFPMASTEAPLSFDNMQWSWPAPNWGSMPGQGW</sequence>
<comment type="caution">
    <text evidence="5">The sequence shown here is derived from an EMBL/GenBank/DDBJ whole genome shotgun (WGS) entry which is preliminary data.</text>
</comment>
<dbReference type="GO" id="GO:0006351">
    <property type="term" value="P:DNA-templated transcription"/>
    <property type="evidence" value="ECO:0007669"/>
    <property type="project" value="InterPro"/>
</dbReference>